<evidence type="ECO:0000313" key="4">
    <source>
        <dbReference type="Proteomes" id="UP000289794"/>
    </source>
</evidence>
<feature type="transmembrane region" description="Helical" evidence="1">
    <location>
        <begin position="398"/>
        <end position="420"/>
    </location>
</feature>
<keyword evidence="1" id="KW-0472">Membrane</keyword>
<dbReference type="EMBL" id="CP035945">
    <property type="protein sequence ID" value="QBE98317.1"/>
    <property type="molecule type" value="Genomic_DNA"/>
</dbReference>
<sequence length="645" mass="72028">MQTQTIKAIPLKRRDIKPGYLLLLLLICILTSSFCFFLYWHDNKYTAPGPDASYGNMELDDAVLEKQGLVWMTDGWEFYGGKLLKPADFLSGGQRPDRYVFVGQFGGFEAVDGQPYGSASYRITVKLPDKTDVYALYLPEIYSSCRLYIDGVERLSLGQTSPEDYRAETAEKIVSFEASGQVDLLLTVTDFSGIYSGLTHPPALGTPDSIRDMTERRLNLRTALLTMTLLIGIISLLMGAAVRRDPLPFLYALFCLLFLGFTCYPVVKTLFPSFGGLYVTENLSFCGMILLVFILQRKIFSFKSFLNTFGIAFGGIVCLVCTVYHLLLPRADIEMMLSYSNLILLYKWLSAALLTVSTIQVLRNTEDTAPYAKTLLCGMVIFDCTLIMDRVLPLYEPIYSGWFLEISSLCLVLLIGAVILGEIYNRFVTNLVLEESIRLTKQNLAMQEEQHKTVMDAIASERIFRHDLRHHISVLHEFADDNDIDALKAYFSHMEREVPVKFAGTFCENAAVDAVLRHYEAGAKAEGIEFTSAVQTGRNIGISDVDLCVVFGNCLENALEACKRQKHNKKYVRINAGISIGVLAVTVENSFDGVLQYSGSGFLSSKRHQTGIGTLSVRTIAKKYGGRVSYETSGGVFRVSVFMHL</sequence>
<feature type="transmembrane region" description="Helical" evidence="1">
    <location>
        <begin position="223"/>
        <end position="242"/>
    </location>
</feature>
<reference evidence="3 4" key="1">
    <citation type="submission" date="2019-01" db="EMBL/GenBank/DDBJ databases">
        <title>PMF-metabolizing Aryl O-demethylase.</title>
        <authorList>
            <person name="Kim M."/>
        </authorList>
    </citation>
    <scope>NUCLEOTIDE SEQUENCE [LARGE SCALE GENOMIC DNA]</scope>
    <source>
        <strain evidence="3 4">PMF1</strain>
    </source>
</reference>
<feature type="transmembrane region" description="Helical" evidence="1">
    <location>
        <begin position="305"/>
        <end position="327"/>
    </location>
</feature>
<feature type="transmembrane region" description="Helical" evidence="1">
    <location>
        <begin position="339"/>
        <end position="362"/>
    </location>
</feature>
<dbReference type="CDD" id="cd16935">
    <property type="entry name" value="HATPase_AgrC-ComD-like"/>
    <property type="match status" value="1"/>
</dbReference>
<evidence type="ECO:0000256" key="1">
    <source>
        <dbReference type="SAM" id="Phobius"/>
    </source>
</evidence>
<accession>A0A4P6M4J9</accession>
<dbReference type="KEGG" id="bpro:PMF13cell1_03883"/>
<dbReference type="InterPro" id="IPR032834">
    <property type="entry name" value="NatK-like_C"/>
</dbReference>
<dbReference type="Proteomes" id="UP000289794">
    <property type="component" value="Chromosome"/>
</dbReference>
<dbReference type="InterPro" id="IPR036890">
    <property type="entry name" value="HATPase_C_sf"/>
</dbReference>
<organism evidence="3 4">
    <name type="scientific">Blautia producta</name>
    <dbReference type="NCBI Taxonomy" id="33035"/>
    <lineage>
        <taxon>Bacteria</taxon>
        <taxon>Bacillati</taxon>
        <taxon>Bacillota</taxon>
        <taxon>Clostridia</taxon>
        <taxon>Lachnospirales</taxon>
        <taxon>Lachnospiraceae</taxon>
        <taxon>Blautia</taxon>
    </lineage>
</organism>
<name>A0A4P6M4J9_9FIRM</name>
<gene>
    <name evidence="3" type="ORF">PMF13cell1_03883</name>
</gene>
<dbReference type="PANTHER" id="PTHR40448">
    <property type="entry name" value="TWO-COMPONENT SENSOR HISTIDINE KINASE"/>
    <property type="match status" value="1"/>
</dbReference>
<evidence type="ECO:0000259" key="2">
    <source>
        <dbReference type="Pfam" id="PF14501"/>
    </source>
</evidence>
<protein>
    <recommendedName>
        <fullName evidence="2">Sensor histidine kinase NatK-like C-terminal domain-containing protein</fullName>
    </recommendedName>
</protein>
<feature type="transmembrane region" description="Helical" evidence="1">
    <location>
        <begin position="273"/>
        <end position="293"/>
    </location>
</feature>
<dbReference type="AlphaFoldDB" id="A0A4P6M4J9"/>
<keyword evidence="1" id="KW-1133">Transmembrane helix</keyword>
<dbReference type="SUPFAM" id="SSF55874">
    <property type="entry name" value="ATPase domain of HSP90 chaperone/DNA topoisomerase II/histidine kinase"/>
    <property type="match status" value="1"/>
</dbReference>
<dbReference type="PANTHER" id="PTHR40448:SF1">
    <property type="entry name" value="TWO-COMPONENT SENSOR HISTIDINE KINASE"/>
    <property type="match status" value="1"/>
</dbReference>
<dbReference type="Gene3D" id="3.30.565.10">
    <property type="entry name" value="Histidine kinase-like ATPase, C-terminal domain"/>
    <property type="match status" value="1"/>
</dbReference>
<proteinExistence type="predicted"/>
<feature type="transmembrane region" description="Helical" evidence="1">
    <location>
        <begin position="249"/>
        <end position="267"/>
    </location>
</feature>
<keyword evidence="1" id="KW-0812">Transmembrane</keyword>
<dbReference type="GO" id="GO:0042802">
    <property type="term" value="F:identical protein binding"/>
    <property type="evidence" value="ECO:0007669"/>
    <property type="project" value="TreeGrafter"/>
</dbReference>
<feature type="transmembrane region" description="Helical" evidence="1">
    <location>
        <begin position="20"/>
        <end position="40"/>
    </location>
</feature>
<dbReference type="Pfam" id="PF14501">
    <property type="entry name" value="HATPase_c_5"/>
    <property type="match status" value="1"/>
</dbReference>
<feature type="domain" description="Sensor histidine kinase NatK-like C-terminal" evidence="2">
    <location>
        <begin position="545"/>
        <end position="642"/>
    </location>
</feature>
<evidence type="ECO:0000313" key="3">
    <source>
        <dbReference type="EMBL" id="QBE98317.1"/>
    </source>
</evidence>
<dbReference type="RefSeq" id="WP_130181773.1">
    <property type="nucleotide sequence ID" value="NZ_CP035945.1"/>
</dbReference>